<sequence>MADWNCMTQIHFIDTKETIDIDGDWVEYLKNNSHGNIRKWQFFANGLLINMDAVRYVKVVKTK</sequence>
<organism evidence="1 2">
    <name type="scientific">Parafannyhessea umbonata</name>
    <dbReference type="NCBI Taxonomy" id="604330"/>
    <lineage>
        <taxon>Bacteria</taxon>
        <taxon>Bacillati</taxon>
        <taxon>Actinomycetota</taxon>
        <taxon>Coriobacteriia</taxon>
        <taxon>Coriobacteriales</taxon>
        <taxon>Atopobiaceae</taxon>
        <taxon>Parafannyhessea</taxon>
    </lineage>
</organism>
<dbReference type="EMBL" id="LT629759">
    <property type="protein sequence ID" value="SDR69189.1"/>
    <property type="molecule type" value="Genomic_DNA"/>
</dbReference>
<accession>A0A1H1L5K0</accession>
<proteinExistence type="predicted"/>
<name>A0A1H1L5K0_9ACTN</name>
<dbReference type="AlphaFoldDB" id="A0A1H1L5K0"/>
<reference evidence="2" key="1">
    <citation type="submission" date="2016-10" db="EMBL/GenBank/DDBJ databases">
        <authorList>
            <person name="Varghese N."/>
            <person name="Submissions S."/>
        </authorList>
    </citation>
    <scope>NUCLEOTIDE SEQUENCE [LARGE SCALE GENOMIC DNA]</scope>
    <source>
        <strain evidence="2">DSM 22620</strain>
    </source>
</reference>
<evidence type="ECO:0000313" key="1">
    <source>
        <dbReference type="EMBL" id="SDR69189.1"/>
    </source>
</evidence>
<evidence type="ECO:0000313" key="2">
    <source>
        <dbReference type="Proteomes" id="UP000199480"/>
    </source>
</evidence>
<dbReference type="RefSeq" id="WP_090861731.1">
    <property type="nucleotide sequence ID" value="NZ_LT629759.1"/>
</dbReference>
<dbReference type="GeneID" id="78500046"/>
<protein>
    <submittedName>
        <fullName evidence="1">Uncharacterized protein</fullName>
    </submittedName>
</protein>
<dbReference type="Proteomes" id="UP000199480">
    <property type="component" value="Chromosome I"/>
</dbReference>
<gene>
    <name evidence="1" type="ORF">SAMN04489857_0674</name>
</gene>